<dbReference type="EMBL" id="QXFZ01005531">
    <property type="protein sequence ID" value="KAE9060687.1"/>
    <property type="molecule type" value="Genomic_DNA"/>
</dbReference>
<comment type="caution">
    <text evidence="2">The sequence shown here is derived from an EMBL/GenBank/DDBJ whole genome shotgun (WGS) entry which is preliminary data.</text>
</comment>
<organism evidence="2 3">
    <name type="scientific">Phytophthora fragariae</name>
    <dbReference type="NCBI Taxonomy" id="53985"/>
    <lineage>
        <taxon>Eukaryota</taxon>
        <taxon>Sar</taxon>
        <taxon>Stramenopiles</taxon>
        <taxon>Oomycota</taxon>
        <taxon>Peronosporomycetes</taxon>
        <taxon>Peronosporales</taxon>
        <taxon>Peronosporaceae</taxon>
        <taxon>Phytophthora</taxon>
    </lineage>
</organism>
<keyword evidence="1" id="KW-0732">Signal</keyword>
<accession>A0A6A3PQA4</accession>
<protein>
    <recommendedName>
        <fullName evidence="4">RxLR effector protein</fullName>
    </recommendedName>
</protein>
<feature type="chain" id="PRO_5025523375" description="RxLR effector protein" evidence="1">
    <location>
        <begin position="35"/>
        <end position="86"/>
    </location>
</feature>
<evidence type="ECO:0000256" key="1">
    <source>
        <dbReference type="SAM" id="SignalP"/>
    </source>
</evidence>
<dbReference type="Proteomes" id="UP000441208">
    <property type="component" value="Unassembled WGS sequence"/>
</dbReference>
<proteinExistence type="predicted"/>
<sequence>MPVLRGQMPPRPFSWPRALLVCMAIAALTSAVSAGRGPYRNSRRGVRFTSNVTVEQYADALQNVQAANLSESLELLSKLTLKRYEF</sequence>
<evidence type="ECO:0000313" key="3">
    <source>
        <dbReference type="Proteomes" id="UP000441208"/>
    </source>
</evidence>
<name>A0A6A3PQA4_9STRA</name>
<feature type="signal peptide" evidence="1">
    <location>
        <begin position="1"/>
        <end position="34"/>
    </location>
</feature>
<evidence type="ECO:0000313" key="2">
    <source>
        <dbReference type="EMBL" id="KAE9060687.1"/>
    </source>
</evidence>
<dbReference type="AlphaFoldDB" id="A0A6A3PQA4"/>
<gene>
    <name evidence="2" type="ORF">PF007_g30517</name>
</gene>
<evidence type="ECO:0008006" key="4">
    <source>
        <dbReference type="Google" id="ProtNLM"/>
    </source>
</evidence>
<feature type="non-terminal residue" evidence="2">
    <location>
        <position position="86"/>
    </location>
</feature>
<reference evidence="2 3" key="1">
    <citation type="submission" date="2018-08" db="EMBL/GenBank/DDBJ databases">
        <title>Genomic investigation of the strawberry pathogen Phytophthora fragariae indicates pathogenicity is determined by transcriptional variation in three key races.</title>
        <authorList>
            <person name="Adams T.M."/>
            <person name="Armitage A.D."/>
            <person name="Sobczyk M.K."/>
            <person name="Bates H.J."/>
            <person name="Dunwell J.M."/>
            <person name="Nellist C.F."/>
            <person name="Harrison R.J."/>
        </authorList>
    </citation>
    <scope>NUCLEOTIDE SEQUENCE [LARGE SCALE GENOMIC DNA]</scope>
    <source>
        <strain evidence="2 3">NOV-71</strain>
    </source>
</reference>